<dbReference type="InterPro" id="IPR036361">
    <property type="entry name" value="SAP_dom_sf"/>
</dbReference>
<organism evidence="1 2">
    <name type="scientific">Methylomonas fluvii</name>
    <dbReference type="NCBI Taxonomy" id="1854564"/>
    <lineage>
        <taxon>Bacteria</taxon>
        <taxon>Pseudomonadati</taxon>
        <taxon>Pseudomonadota</taxon>
        <taxon>Gammaproteobacteria</taxon>
        <taxon>Methylococcales</taxon>
        <taxon>Methylococcaceae</taxon>
        <taxon>Methylomonas</taxon>
    </lineage>
</organism>
<dbReference type="RefSeq" id="WP_192393895.1">
    <property type="nucleotide sequence ID" value="NZ_CAJHIU010000002.1"/>
</dbReference>
<protein>
    <submittedName>
        <fullName evidence="1">DUF2132 domain-containing protein</fullName>
    </submittedName>
</protein>
<evidence type="ECO:0000313" key="2">
    <source>
        <dbReference type="Proteomes" id="UP000641152"/>
    </source>
</evidence>
<dbReference type="Pfam" id="PF09905">
    <property type="entry name" value="VF530"/>
    <property type="match status" value="1"/>
</dbReference>
<dbReference type="EMBL" id="JACXST010000002">
    <property type="protein sequence ID" value="MBD9361028.1"/>
    <property type="molecule type" value="Genomic_DNA"/>
</dbReference>
<evidence type="ECO:0000313" key="1">
    <source>
        <dbReference type="EMBL" id="MBD9361028.1"/>
    </source>
</evidence>
<name>A0ABR9DFC9_9GAMM</name>
<proteinExistence type="predicted"/>
<dbReference type="Gene3D" id="1.10.720.30">
    <property type="entry name" value="SAP domain"/>
    <property type="match status" value="1"/>
</dbReference>
<sequence length="77" mass="8863">MTKPGKQDPLHGITLENLLTRLVEKYGWAELASRIDINCFAKDPSINSSLKFLRKTPWARQKVEALYLQSSWVEDTD</sequence>
<accession>A0ABR9DFC9</accession>
<dbReference type="Proteomes" id="UP000641152">
    <property type="component" value="Unassembled WGS sequence"/>
</dbReference>
<reference evidence="1 2" key="1">
    <citation type="submission" date="2020-09" db="EMBL/GenBank/DDBJ databases">
        <title>Methylomonas albis sp. nov. and Methylomonas fluvii sp. nov.: Two cold-adapted methanotrophs from the River Elbe and an amended description of Methylovulum psychrotolerans strain Eb1.</title>
        <authorList>
            <person name="Bussmann I.K."/>
            <person name="Klings K.-W."/>
            <person name="Warnstedt J."/>
            <person name="Hoppert M."/>
            <person name="Saborowski A."/>
            <person name="Horn F."/>
            <person name="Liebner S."/>
        </authorList>
    </citation>
    <scope>NUCLEOTIDE SEQUENCE [LARGE SCALE GENOMIC DNA]</scope>
    <source>
        <strain evidence="1 2">EbB</strain>
    </source>
</reference>
<comment type="caution">
    <text evidence="1">The sequence shown here is derived from an EMBL/GenBank/DDBJ whole genome shotgun (WGS) entry which is preliminary data.</text>
</comment>
<keyword evidence="2" id="KW-1185">Reference proteome</keyword>
<gene>
    <name evidence="1" type="ORF">EBB_10900</name>
</gene>
<dbReference type="InterPro" id="IPR018668">
    <property type="entry name" value="DNA-binding_VF530-like"/>
</dbReference>